<dbReference type="Pfam" id="PF14486">
    <property type="entry name" value="DUF4432"/>
    <property type="match status" value="1"/>
</dbReference>
<dbReference type="EMBL" id="AE013598">
    <property type="protein sequence ID" value="AAW74860.1"/>
    <property type="molecule type" value="Genomic_DNA"/>
</dbReference>
<keyword evidence="1" id="KW-0732">Signal</keyword>
<sequence length="415" mass="45272">MFAALVHPESGVNVLSVRLLVACAAIAAALPAHAVEFTLISPETPARDWSIESTQLNMRDGPPFKVRLRRLSGGRQEGSMLVEIDTGAMQLTVVPTRGMNVLRAQAGSVRLGWDSPVSEVVNPAFVNLESRSGLGWLEGFNEFVARCGFEWVGHPGKDGGELLTLHGRASYLPARTVVLSIDDRSPHRITLTGMLSEAAFKKVDFRIDTALTTEPGATAFTLHDRLTNQGDHPMEYQALYHSNVGSTLLEQGARVTLPVREVSPFNSRAQQELEDWQTFRGPTSGYGETVYNIYPIGDGKGQSLAVLHDAGARHGIELDFSLTQLPVFSLWKNTDSRTTGYVAGLEPGTSFSYNRSLQRDLGLVPTIEAGGTRDFVLQYRLLATPAAVQTALKKVQTLQARQLPKVRQTPLADEP</sequence>
<dbReference type="GO" id="GO:0030246">
    <property type="term" value="F:carbohydrate binding"/>
    <property type="evidence" value="ECO:0007669"/>
    <property type="project" value="InterPro"/>
</dbReference>
<accession>Q5H2G1</accession>
<dbReference type="InterPro" id="IPR014718">
    <property type="entry name" value="GH-type_carb-bd"/>
</dbReference>
<reference evidence="2 3" key="1">
    <citation type="journal article" date="2005" name="Nucleic Acids Res.">
        <title>The genome sequence of Xanthomonas oryzae pathovar oryzae KACC10331, the bacterial blight pathogen of rice.</title>
        <authorList>
            <person name="Lee B.M."/>
            <person name="Park Y.J."/>
            <person name="Park D.S."/>
            <person name="Kang H.W."/>
            <person name="Kim J.G."/>
            <person name="Song E.S."/>
            <person name="Park I.C."/>
            <person name="Yoon U.H."/>
            <person name="Hahn J.H."/>
            <person name="Koo B.S."/>
            <person name="Lee G.B."/>
            <person name="Kim H."/>
            <person name="Park H.S."/>
            <person name="Yoon K.O."/>
            <person name="Kim J.H."/>
            <person name="Jung C.H."/>
            <person name="Koh N.H."/>
            <person name="Seo J.S."/>
            <person name="Go S.J."/>
        </authorList>
    </citation>
    <scope>NUCLEOTIDE SEQUENCE [LARGE SCALE GENOMIC DNA]</scope>
    <source>
        <strain evidence="3">KACC10331 / KXO85</strain>
    </source>
</reference>
<evidence type="ECO:0000256" key="1">
    <source>
        <dbReference type="SAM" id="SignalP"/>
    </source>
</evidence>
<dbReference type="KEGG" id="xoo:XOO1606"/>
<protein>
    <recommendedName>
        <fullName evidence="4">DUF4432 family protein</fullName>
    </recommendedName>
</protein>
<dbReference type="HOGENOM" id="CLU_056939_0_0_6"/>
<feature type="chain" id="PRO_5004257176" description="DUF4432 family protein" evidence="1">
    <location>
        <begin position="35"/>
        <end position="415"/>
    </location>
</feature>
<proteinExistence type="predicted"/>
<name>Q5H2G1_XANOR</name>
<organism evidence="2 3">
    <name type="scientific">Xanthomonas oryzae pv. oryzae (strain KACC10331 / KXO85)</name>
    <dbReference type="NCBI Taxonomy" id="291331"/>
    <lineage>
        <taxon>Bacteria</taxon>
        <taxon>Pseudomonadati</taxon>
        <taxon>Pseudomonadota</taxon>
        <taxon>Gammaproteobacteria</taxon>
        <taxon>Lysobacterales</taxon>
        <taxon>Lysobacteraceae</taxon>
        <taxon>Xanthomonas</taxon>
    </lineage>
</organism>
<dbReference type="InterPro" id="IPR027839">
    <property type="entry name" value="DUF4432"/>
</dbReference>
<dbReference type="AlphaFoldDB" id="Q5H2G1"/>
<dbReference type="CDD" id="cd09023">
    <property type="entry name" value="Aldose_epim_Ec_c4013"/>
    <property type="match status" value="1"/>
</dbReference>
<dbReference type="Gene3D" id="2.70.98.10">
    <property type="match status" value="1"/>
</dbReference>
<gene>
    <name evidence="2" type="ordered locus">XOO1606</name>
</gene>
<keyword evidence="3" id="KW-1185">Reference proteome</keyword>
<evidence type="ECO:0008006" key="4">
    <source>
        <dbReference type="Google" id="ProtNLM"/>
    </source>
</evidence>
<dbReference type="STRING" id="291331.XOO1606"/>
<evidence type="ECO:0000313" key="3">
    <source>
        <dbReference type="Proteomes" id="UP000006735"/>
    </source>
</evidence>
<dbReference type="Proteomes" id="UP000006735">
    <property type="component" value="Chromosome"/>
</dbReference>
<evidence type="ECO:0000313" key="2">
    <source>
        <dbReference type="EMBL" id="AAW74860.1"/>
    </source>
</evidence>
<feature type="signal peptide" evidence="1">
    <location>
        <begin position="1"/>
        <end position="34"/>
    </location>
</feature>